<dbReference type="CDD" id="cd15457">
    <property type="entry name" value="NADAR"/>
    <property type="match status" value="1"/>
</dbReference>
<dbReference type="AlphaFoldDB" id="A0A6I4VQY5"/>
<comment type="catalytic activity">
    <reaction evidence="1">
        <text>5-amino-6-(5-phospho-D-ribosylamino)uracil + H2O = 5,6-diaminouracil + D-ribose 5-phosphate</text>
        <dbReference type="Rhea" id="RHEA:55020"/>
        <dbReference type="ChEBI" id="CHEBI:15377"/>
        <dbReference type="ChEBI" id="CHEBI:46252"/>
        <dbReference type="ChEBI" id="CHEBI:58453"/>
        <dbReference type="ChEBI" id="CHEBI:78346"/>
    </reaction>
</comment>
<evidence type="ECO:0000259" key="3">
    <source>
        <dbReference type="Pfam" id="PF08719"/>
    </source>
</evidence>
<dbReference type="RefSeq" id="WP_160800866.1">
    <property type="nucleotide sequence ID" value="NZ_WUUL01000004.1"/>
</dbReference>
<dbReference type="InterPro" id="IPR012816">
    <property type="entry name" value="NADAR"/>
</dbReference>
<dbReference type="Proteomes" id="UP000430692">
    <property type="component" value="Unassembled WGS sequence"/>
</dbReference>
<reference evidence="4 5" key="1">
    <citation type="submission" date="2019-12" db="EMBL/GenBank/DDBJ databases">
        <title>Whole-genome analyses of novel actinobacteria.</title>
        <authorList>
            <person name="Sahin N."/>
            <person name="Saygin H."/>
        </authorList>
    </citation>
    <scope>NUCLEOTIDE SEQUENCE [LARGE SCALE GENOMIC DNA]</scope>
    <source>
        <strain evidence="4 5">KC615</strain>
    </source>
</reference>
<sequence length="146" mass="16903">MGTIYFYKVNEDYGCFSNFSPHPFVLDGKRWPTSEHYFQAQKFFPTTPEYAEQIRLTLSPMKAANMGRSRKHPIRSDWEEQKDIVMKKAVLAKFQTHKDIRDTLISTGESILVEKTTSDFYWGCGRDGTGLNKLGLILMEIRANLK</sequence>
<accession>A0A6I4VQY5</accession>
<keyword evidence="5" id="KW-1185">Reference proteome</keyword>
<name>A0A6I4VQY5_9BACL</name>
<organism evidence="4 5">
    <name type="scientific">Shimazuella alba</name>
    <dbReference type="NCBI Taxonomy" id="2690964"/>
    <lineage>
        <taxon>Bacteria</taxon>
        <taxon>Bacillati</taxon>
        <taxon>Bacillota</taxon>
        <taxon>Bacilli</taxon>
        <taxon>Bacillales</taxon>
        <taxon>Thermoactinomycetaceae</taxon>
        <taxon>Shimazuella</taxon>
    </lineage>
</organism>
<evidence type="ECO:0000256" key="1">
    <source>
        <dbReference type="ARBA" id="ARBA00000022"/>
    </source>
</evidence>
<dbReference type="InterPro" id="IPR037238">
    <property type="entry name" value="YbiA-like_sf"/>
</dbReference>
<proteinExistence type="predicted"/>
<evidence type="ECO:0000313" key="4">
    <source>
        <dbReference type="EMBL" id="MXQ53503.1"/>
    </source>
</evidence>
<gene>
    <name evidence="4" type="ORF">GSM42_07125</name>
</gene>
<comment type="caution">
    <text evidence="4">The sequence shown here is derived from an EMBL/GenBank/DDBJ whole genome shotgun (WGS) entry which is preliminary data.</text>
</comment>
<dbReference type="SUPFAM" id="SSF143990">
    <property type="entry name" value="YbiA-like"/>
    <property type="match status" value="1"/>
</dbReference>
<feature type="domain" description="NADAR" evidence="3">
    <location>
        <begin position="5"/>
        <end position="146"/>
    </location>
</feature>
<dbReference type="NCBIfam" id="TIGR02464">
    <property type="entry name" value="ribofla_fusion"/>
    <property type="match status" value="1"/>
</dbReference>
<evidence type="ECO:0000256" key="2">
    <source>
        <dbReference type="ARBA" id="ARBA00000751"/>
    </source>
</evidence>
<protein>
    <submittedName>
        <fullName evidence="4">DUF1768 domain-containing protein</fullName>
    </submittedName>
</protein>
<dbReference type="Pfam" id="PF08719">
    <property type="entry name" value="NADAR"/>
    <property type="match status" value="1"/>
</dbReference>
<comment type="catalytic activity">
    <reaction evidence="2">
        <text>2,5-diamino-6-hydroxy-4-(5-phosphoribosylamino)-pyrimidine + H2O = 2,5,6-triamino-4-hydroxypyrimidine + D-ribose 5-phosphate</text>
        <dbReference type="Rhea" id="RHEA:23436"/>
        <dbReference type="ChEBI" id="CHEBI:15377"/>
        <dbReference type="ChEBI" id="CHEBI:58614"/>
        <dbReference type="ChEBI" id="CHEBI:78346"/>
        <dbReference type="ChEBI" id="CHEBI:137796"/>
    </reaction>
</comment>
<dbReference type="EMBL" id="WUUL01000004">
    <property type="protein sequence ID" value="MXQ53503.1"/>
    <property type="molecule type" value="Genomic_DNA"/>
</dbReference>
<dbReference type="Gene3D" id="1.10.357.40">
    <property type="entry name" value="YbiA-like"/>
    <property type="match status" value="1"/>
</dbReference>
<evidence type="ECO:0000313" key="5">
    <source>
        <dbReference type="Proteomes" id="UP000430692"/>
    </source>
</evidence>